<protein>
    <recommendedName>
        <fullName evidence="4">PepSY domain-containing protein</fullName>
    </recommendedName>
</protein>
<dbReference type="Proteomes" id="UP001596150">
    <property type="component" value="Unassembled WGS sequence"/>
</dbReference>
<feature type="signal peptide" evidence="1">
    <location>
        <begin position="1"/>
        <end position="22"/>
    </location>
</feature>
<evidence type="ECO:0000313" key="2">
    <source>
        <dbReference type="EMBL" id="MFC5518918.1"/>
    </source>
</evidence>
<organism evidence="2 3">
    <name type="scientific">Kaistia terrae</name>
    <dbReference type="NCBI Taxonomy" id="537017"/>
    <lineage>
        <taxon>Bacteria</taxon>
        <taxon>Pseudomonadati</taxon>
        <taxon>Pseudomonadota</taxon>
        <taxon>Alphaproteobacteria</taxon>
        <taxon>Hyphomicrobiales</taxon>
        <taxon>Kaistiaceae</taxon>
        <taxon>Kaistia</taxon>
    </lineage>
</organism>
<dbReference type="RefSeq" id="WP_266346356.1">
    <property type="nucleotide sequence ID" value="NZ_JAPKNH010000016.1"/>
</dbReference>
<evidence type="ECO:0000313" key="3">
    <source>
        <dbReference type="Proteomes" id="UP001596150"/>
    </source>
</evidence>
<comment type="caution">
    <text evidence="2">The sequence shown here is derived from an EMBL/GenBank/DDBJ whole genome shotgun (WGS) entry which is preliminary data.</text>
</comment>
<proteinExistence type="predicted"/>
<sequence>MKYALPIVVLAASLAIPGVAVAKDLPRAVTDLGLTDVQIREKPNAKYGRRVLGTLPSGSRVEIDLDGDDGIEDVEARGKDLFPIADIRSLVPAPVLGNASWPADAKLEKIEFESGGRIEIEGRLADGQEFDAEFAADGLLLDFDTDG</sequence>
<evidence type="ECO:0000256" key="1">
    <source>
        <dbReference type="SAM" id="SignalP"/>
    </source>
</evidence>
<feature type="chain" id="PRO_5045653450" description="PepSY domain-containing protein" evidence="1">
    <location>
        <begin position="23"/>
        <end position="147"/>
    </location>
</feature>
<evidence type="ECO:0008006" key="4">
    <source>
        <dbReference type="Google" id="ProtNLM"/>
    </source>
</evidence>
<keyword evidence="3" id="KW-1185">Reference proteome</keyword>
<keyword evidence="1" id="KW-0732">Signal</keyword>
<name>A0ABW0Q3H7_9HYPH</name>
<accession>A0ABW0Q3H7</accession>
<gene>
    <name evidence="2" type="ORF">ACFPP9_24355</name>
</gene>
<reference evidence="3" key="1">
    <citation type="journal article" date="2019" name="Int. J. Syst. Evol. Microbiol.">
        <title>The Global Catalogue of Microorganisms (GCM) 10K type strain sequencing project: providing services to taxonomists for standard genome sequencing and annotation.</title>
        <authorList>
            <consortium name="The Broad Institute Genomics Platform"/>
            <consortium name="The Broad Institute Genome Sequencing Center for Infectious Disease"/>
            <person name="Wu L."/>
            <person name="Ma J."/>
        </authorList>
    </citation>
    <scope>NUCLEOTIDE SEQUENCE [LARGE SCALE GENOMIC DNA]</scope>
    <source>
        <strain evidence="3">KACC 12633</strain>
    </source>
</reference>
<dbReference type="EMBL" id="JBHSML010000030">
    <property type="protein sequence ID" value="MFC5518918.1"/>
    <property type="molecule type" value="Genomic_DNA"/>
</dbReference>